<reference evidence="3" key="1">
    <citation type="submission" date="2024-01" db="EMBL/GenBank/DDBJ databases">
        <title>Genome sequence of Mycoplasma ciconiae type strain DSM 25251.</title>
        <authorList>
            <person name="Spergser J."/>
        </authorList>
    </citation>
    <scope>NUCLEOTIDE SEQUENCE [LARGE SCALE GENOMIC DNA]</scope>
    <source>
        <strain evidence="3">DSM 25251</strain>
    </source>
</reference>
<keyword evidence="2" id="KW-0812">Transmembrane</keyword>
<dbReference type="RefSeq" id="WP_330500815.1">
    <property type="nucleotide sequence ID" value="NZ_JAZDWZ010000006.1"/>
</dbReference>
<keyword evidence="2" id="KW-0472">Membrane</keyword>
<keyword evidence="2" id="KW-1133">Transmembrane helix</keyword>
<feature type="transmembrane region" description="Helical" evidence="2">
    <location>
        <begin position="9"/>
        <end position="32"/>
    </location>
</feature>
<protein>
    <submittedName>
        <fullName evidence="3">Uncharacterized protein</fullName>
    </submittedName>
</protein>
<organism evidence="3 4">
    <name type="scientific">Mycoplasmopsis ciconiae</name>
    <dbReference type="NCBI Taxonomy" id="561067"/>
    <lineage>
        <taxon>Bacteria</taxon>
        <taxon>Bacillati</taxon>
        <taxon>Mycoplasmatota</taxon>
        <taxon>Mycoplasmoidales</taxon>
        <taxon>Metamycoplasmataceae</taxon>
        <taxon>Mycoplasmopsis</taxon>
    </lineage>
</organism>
<feature type="compositionally biased region" description="Polar residues" evidence="1">
    <location>
        <begin position="448"/>
        <end position="472"/>
    </location>
</feature>
<keyword evidence="4" id="KW-1185">Reference proteome</keyword>
<evidence type="ECO:0000256" key="2">
    <source>
        <dbReference type="SAM" id="Phobius"/>
    </source>
</evidence>
<feature type="region of interest" description="Disordered" evidence="1">
    <location>
        <begin position="425"/>
        <end position="472"/>
    </location>
</feature>
<dbReference type="NCBIfam" id="NF045954">
    <property type="entry name" value="MAG1430_dom"/>
    <property type="match status" value="1"/>
</dbReference>
<accession>A0ABU7MMA1</accession>
<evidence type="ECO:0000313" key="3">
    <source>
        <dbReference type="EMBL" id="MEE3928403.1"/>
    </source>
</evidence>
<name>A0ABU7MMA1_9BACT</name>
<gene>
    <name evidence="3" type="ORF">V2E24_02315</name>
</gene>
<sequence length="472" mass="54619">MKIRFNKKLFYYSSALVASAAFVTAAGVNYFLNAPKLTKNEQYNGSSNSLKESSIIDYKNNLSLSDFKLHSNPEQIDISNYFAGEFVNSLEPLIRNLIPFDQVSSYWNSQFIEKNIGISGIKNKKFILKTDNLTPLNFFLPNYDIVTNSFANDIDGKLLIEVKLIRKSDNPQKEVTFSNVYELSGFKKVSENKYLNSSTLEKISFIPPKDISTYQNFIEKFNSLENDQQLLQEFVSSSFAFTLTKDPLKTHNNNVDVDFKNVELKFKDNKFYLNYQLMSKVYSATKDNLRSTTNVNLYKDADNKPKVFEAEIDIEAYYTALNEFNQLEFSTKKDKNEILIPTDPKQATAWANEYLEITSPQKEEFLNNYHLVYDEININKEKDQVTLSINIIPHNLNQLFKWVIKKEVIFKYSDFLNYIKDKEKENAHNEQNPGINEDNSDDSNLNEPTNESTQNEKQSSDNPEQPQNSNQP</sequence>
<dbReference type="EMBL" id="JAZDWZ010000006">
    <property type="protein sequence ID" value="MEE3928403.1"/>
    <property type="molecule type" value="Genomic_DNA"/>
</dbReference>
<evidence type="ECO:0000256" key="1">
    <source>
        <dbReference type="SAM" id="MobiDB-lite"/>
    </source>
</evidence>
<evidence type="ECO:0000313" key="4">
    <source>
        <dbReference type="Proteomes" id="UP001344817"/>
    </source>
</evidence>
<dbReference type="Proteomes" id="UP001344817">
    <property type="component" value="Unassembled WGS sequence"/>
</dbReference>
<proteinExistence type="predicted"/>
<comment type="caution">
    <text evidence="3">The sequence shown here is derived from an EMBL/GenBank/DDBJ whole genome shotgun (WGS) entry which is preliminary data.</text>
</comment>